<comment type="caution">
    <text evidence="7">The sequence shown here is derived from an EMBL/GenBank/DDBJ whole genome shotgun (WGS) entry which is preliminary data.</text>
</comment>
<feature type="compositionally biased region" description="Low complexity" evidence="4">
    <location>
        <begin position="68"/>
        <end position="84"/>
    </location>
</feature>
<dbReference type="AlphaFoldDB" id="A0AAN9VUX8"/>
<dbReference type="InterPro" id="IPR032104">
    <property type="entry name" value="Spaetzle"/>
</dbReference>
<dbReference type="InterPro" id="IPR052444">
    <property type="entry name" value="Spz/Toll_ligand-like"/>
</dbReference>
<evidence type="ECO:0000313" key="7">
    <source>
        <dbReference type="EMBL" id="KAK7870713.1"/>
    </source>
</evidence>
<organism evidence="7 8">
    <name type="scientific">Gryllus longicercus</name>
    <dbReference type="NCBI Taxonomy" id="2509291"/>
    <lineage>
        <taxon>Eukaryota</taxon>
        <taxon>Metazoa</taxon>
        <taxon>Ecdysozoa</taxon>
        <taxon>Arthropoda</taxon>
        <taxon>Hexapoda</taxon>
        <taxon>Insecta</taxon>
        <taxon>Pterygota</taxon>
        <taxon>Neoptera</taxon>
        <taxon>Polyneoptera</taxon>
        <taxon>Orthoptera</taxon>
        <taxon>Ensifera</taxon>
        <taxon>Gryllidea</taxon>
        <taxon>Grylloidea</taxon>
        <taxon>Gryllidae</taxon>
        <taxon>Gryllinae</taxon>
        <taxon>Gryllus</taxon>
    </lineage>
</organism>
<accession>A0AAN9VUX8</accession>
<dbReference type="GO" id="GO:0005121">
    <property type="term" value="F:Toll binding"/>
    <property type="evidence" value="ECO:0007669"/>
    <property type="project" value="TreeGrafter"/>
</dbReference>
<evidence type="ECO:0000313" key="8">
    <source>
        <dbReference type="Proteomes" id="UP001378592"/>
    </source>
</evidence>
<feature type="compositionally biased region" description="Polar residues" evidence="4">
    <location>
        <begin position="89"/>
        <end position="102"/>
    </location>
</feature>
<protein>
    <recommendedName>
        <fullName evidence="6">Spaetzle domain-containing protein</fullName>
    </recommendedName>
</protein>
<feature type="domain" description="Spaetzle" evidence="6">
    <location>
        <begin position="181"/>
        <end position="276"/>
    </location>
</feature>
<dbReference type="GO" id="GO:0021556">
    <property type="term" value="P:central nervous system formation"/>
    <property type="evidence" value="ECO:0007669"/>
    <property type="project" value="TreeGrafter"/>
</dbReference>
<dbReference type="Pfam" id="PF16077">
    <property type="entry name" value="Spaetzle"/>
    <property type="match status" value="1"/>
</dbReference>
<sequence length="305" mass="33245">MVVADAAAAAAPTQVRRWVATPPPTSLVRLLAVMLLLLASAAASAIPNATTSAQTAPQPRAPSRTHHTASTSTSTSGGRTSHAGPASPTPTQRNPPRNQSSAGHGRGDIIFPDSQFKPRFNGRRPNCARRDSTFCEGGVDGYPMVHLNQVLSNSPGIRDYFGNDTLDQNLVDRFGMNGEKSLCPSEEKIVFPKMGENADGQWMFIVNLDNDNFQQGIRVELCTKPDQTCLLASGFQDGSNPVCRQKYIYRRLVAVGDGGEAHPDSFKMPSCCVCYVNSEVTSRILRPDPPMTKRRRRRSHHSTQR</sequence>
<dbReference type="SUPFAM" id="SSF57501">
    <property type="entry name" value="Cystine-knot cytokines"/>
    <property type="match status" value="1"/>
</dbReference>
<reference evidence="7 8" key="1">
    <citation type="submission" date="2024-03" db="EMBL/GenBank/DDBJ databases">
        <title>The genome assembly and annotation of the cricket Gryllus longicercus Weissman &amp; Gray.</title>
        <authorList>
            <person name="Szrajer S."/>
            <person name="Gray D."/>
            <person name="Ylla G."/>
        </authorList>
    </citation>
    <scope>NUCLEOTIDE SEQUENCE [LARGE SCALE GENOMIC DNA]</scope>
    <source>
        <strain evidence="7">DAG 2021-001</strain>
        <tissue evidence="7">Whole body minus gut</tissue>
    </source>
</reference>
<dbReference type="GO" id="GO:0045087">
    <property type="term" value="P:innate immune response"/>
    <property type="evidence" value="ECO:0007669"/>
    <property type="project" value="TreeGrafter"/>
</dbReference>
<dbReference type="FunFam" id="2.10.90.10:FF:000056">
    <property type="entry name" value="Protein spaetzle"/>
    <property type="match status" value="1"/>
</dbReference>
<dbReference type="PANTHER" id="PTHR23199">
    <property type="entry name" value="NEUROTROPHIN 1-RELATED"/>
    <property type="match status" value="1"/>
</dbReference>
<dbReference type="GO" id="GO:0008083">
    <property type="term" value="F:growth factor activity"/>
    <property type="evidence" value="ECO:0007669"/>
    <property type="project" value="TreeGrafter"/>
</dbReference>
<evidence type="ECO:0000256" key="4">
    <source>
        <dbReference type="SAM" id="MobiDB-lite"/>
    </source>
</evidence>
<feature type="region of interest" description="Disordered" evidence="4">
    <location>
        <begin position="50"/>
        <end position="125"/>
    </location>
</feature>
<dbReference type="GO" id="GO:0005615">
    <property type="term" value="C:extracellular space"/>
    <property type="evidence" value="ECO:0007669"/>
    <property type="project" value="UniProtKB-ARBA"/>
</dbReference>
<dbReference type="InterPro" id="IPR029034">
    <property type="entry name" value="Cystine-knot_cytokine"/>
</dbReference>
<gene>
    <name evidence="7" type="ORF">R5R35_009866</name>
</gene>
<keyword evidence="8" id="KW-1185">Reference proteome</keyword>
<feature type="chain" id="PRO_5042858457" description="Spaetzle domain-containing protein" evidence="5">
    <location>
        <begin position="46"/>
        <end position="305"/>
    </location>
</feature>
<evidence type="ECO:0000256" key="1">
    <source>
        <dbReference type="ARBA" id="ARBA00022729"/>
    </source>
</evidence>
<keyword evidence="3" id="KW-0325">Glycoprotein</keyword>
<feature type="compositionally biased region" description="Basic residues" evidence="4">
    <location>
        <begin position="292"/>
        <end position="305"/>
    </location>
</feature>
<keyword evidence="2" id="KW-1015">Disulfide bond</keyword>
<name>A0AAN9VUX8_9ORTH</name>
<feature type="signal peptide" evidence="5">
    <location>
        <begin position="1"/>
        <end position="45"/>
    </location>
</feature>
<evidence type="ECO:0000259" key="6">
    <source>
        <dbReference type="Pfam" id="PF16077"/>
    </source>
</evidence>
<evidence type="ECO:0000256" key="5">
    <source>
        <dbReference type="SAM" id="SignalP"/>
    </source>
</evidence>
<dbReference type="Gene3D" id="2.10.90.10">
    <property type="entry name" value="Cystine-knot cytokines"/>
    <property type="match status" value="1"/>
</dbReference>
<feature type="region of interest" description="Disordered" evidence="4">
    <location>
        <begin position="285"/>
        <end position="305"/>
    </location>
</feature>
<evidence type="ECO:0000256" key="2">
    <source>
        <dbReference type="ARBA" id="ARBA00023157"/>
    </source>
</evidence>
<proteinExistence type="predicted"/>
<keyword evidence="1 5" id="KW-0732">Signal</keyword>
<dbReference type="EMBL" id="JAZDUA010000053">
    <property type="protein sequence ID" value="KAK7870713.1"/>
    <property type="molecule type" value="Genomic_DNA"/>
</dbReference>
<dbReference type="Proteomes" id="UP001378592">
    <property type="component" value="Unassembled WGS sequence"/>
</dbReference>
<evidence type="ECO:0000256" key="3">
    <source>
        <dbReference type="ARBA" id="ARBA00023180"/>
    </source>
</evidence>
<dbReference type="PANTHER" id="PTHR23199:SF12">
    <property type="entry name" value="NEUROTROPHIN 1-RELATED"/>
    <property type="match status" value="1"/>
</dbReference>